<organism evidence="1 2">
    <name type="scientific">Gulosibacter faecalis</name>
    <dbReference type="NCBI Taxonomy" id="272240"/>
    <lineage>
        <taxon>Bacteria</taxon>
        <taxon>Bacillati</taxon>
        <taxon>Actinomycetota</taxon>
        <taxon>Actinomycetes</taxon>
        <taxon>Micrococcales</taxon>
        <taxon>Microbacteriaceae</taxon>
        <taxon>Gulosibacter</taxon>
    </lineage>
</organism>
<evidence type="ECO:0000313" key="1">
    <source>
        <dbReference type="EMBL" id="MFD2757093.1"/>
    </source>
</evidence>
<sequence length="156" mass="16700">MKTGEKRLENVFVPRYVPLIAQREKIDSDACNYEFAKPDGLPEHLGGTPPIRIERAFENRSGCSIVGRLGVLSGSALEPGQGVGWRAGMCLWFAVARCLVFGALRVLGLTDGFDPVVFGAEPFEPAEVVDVALDVVEFSTCTLASHTVGSAFALAT</sequence>
<dbReference type="EMBL" id="JBHUNE010000001">
    <property type="protein sequence ID" value="MFD2757093.1"/>
    <property type="molecule type" value="Genomic_DNA"/>
</dbReference>
<protein>
    <submittedName>
        <fullName evidence="1">Uncharacterized protein</fullName>
    </submittedName>
</protein>
<name>A0ABW5UVU8_9MICO</name>
<dbReference type="RefSeq" id="WP_154651533.1">
    <property type="nucleotide sequence ID" value="NZ_JBHUNE010000001.1"/>
</dbReference>
<evidence type="ECO:0000313" key="2">
    <source>
        <dbReference type="Proteomes" id="UP001597492"/>
    </source>
</evidence>
<comment type="caution">
    <text evidence="1">The sequence shown here is derived from an EMBL/GenBank/DDBJ whole genome shotgun (WGS) entry which is preliminary data.</text>
</comment>
<proteinExistence type="predicted"/>
<reference evidence="2" key="1">
    <citation type="journal article" date="2019" name="Int. J. Syst. Evol. Microbiol.">
        <title>The Global Catalogue of Microorganisms (GCM) 10K type strain sequencing project: providing services to taxonomists for standard genome sequencing and annotation.</title>
        <authorList>
            <consortium name="The Broad Institute Genomics Platform"/>
            <consortium name="The Broad Institute Genome Sequencing Center for Infectious Disease"/>
            <person name="Wu L."/>
            <person name="Ma J."/>
        </authorList>
    </citation>
    <scope>NUCLEOTIDE SEQUENCE [LARGE SCALE GENOMIC DNA]</scope>
    <source>
        <strain evidence="2">TISTR 1514</strain>
    </source>
</reference>
<gene>
    <name evidence="1" type="ORF">ACFSW7_01725</name>
</gene>
<keyword evidence="2" id="KW-1185">Reference proteome</keyword>
<accession>A0ABW5UVU8</accession>
<dbReference type="Proteomes" id="UP001597492">
    <property type="component" value="Unassembled WGS sequence"/>
</dbReference>